<protein>
    <recommendedName>
        <fullName evidence="4">threonine-phosphate decarboxylase</fullName>
        <ecNumber evidence="4">4.1.1.81</ecNumber>
    </recommendedName>
    <alternativeName>
        <fullName evidence="8">L-threonine-O-3-phosphate decarboxylase</fullName>
    </alternativeName>
</protein>
<comment type="pathway">
    <text evidence="3">Cofactor biosynthesis; adenosylcobalamin biosynthesis.</text>
</comment>
<dbReference type="Proteomes" id="UP000523087">
    <property type="component" value="Unassembled WGS sequence"/>
</dbReference>
<dbReference type="UniPathway" id="UPA00148"/>
<organism evidence="11 12">
    <name type="scientific">Thermaerobacillus caldiproteolyticus</name>
    <dbReference type="NCBI Taxonomy" id="247480"/>
    <lineage>
        <taxon>Bacteria</taxon>
        <taxon>Bacillati</taxon>
        <taxon>Bacillota</taxon>
        <taxon>Bacilli</taxon>
        <taxon>Bacillales</taxon>
        <taxon>Anoxybacillaceae</taxon>
        <taxon>Thermaerobacillus</taxon>
    </lineage>
</organism>
<comment type="catalytic activity">
    <reaction evidence="9">
        <text>O-phospho-L-threonine + H(+) = (R)-1-aminopropan-2-yl phosphate + CO2</text>
        <dbReference type="Rhea" id="RHEA:11492"/>
        <dbReference type="ChEBI" id="CHEBI:15378"/>
        <dbReference type="ChEBI" id="CHEBI:16526"/>
        <dbReference type="ChEBI" id="CHEBI:58563"/>
        <dbReference type="ChEBI" id="CHEBI:58675"/>
        <dbReference type="EC" id="4.1.1.81"/>
    </reaction>
</comment>
<evidence type="ECO:0000256" key="9">
    <source>
        <dbReference type="ARBA" id="ARBA00048531"/>
    </source>
</evidence>
<evidence type="ECO:0000313" key="12">
    <source>
        <dbReference type="Proteomes" id="UP000523087"/>
    </source>
</evidence>
<dbReference type="InterPro" id="IPR015424">
    <property type="entry name" value="PyrdxlP-dep_Trfase"/>
</dbReference>
<evidence type="ECO:0000259" key="10">
    <source>
        <dbReference type="Pfam" id="PF00155"/>
    </source>
</evidence>
<evidence type="ECO:0000256" key="2">
    <source>
        <dbReference type="ARBA" id="ARBA00003444"/>
    </source>
</evidence>
<evidence type="ECO:0000256" key="6">
    <source>
        <dbReference type="ARBA" id="ARBA00022898"/>
    </source>
</evidence>
<dbReference type="NCBIfam" id="TIGR01140">
    <property type="entry name" value="L_thr_O3P_dcar"/>
    <property type="match status" value="1"/>
</dbReference>
<evidence type="ECO:0000256" key="4">
    <source>
        <dbReference type="ARBA" id="ARBA00012285"/>
    </source>
</evidence>
<dbReference type="InterPro" id="IPR015421">
    <property type="entry name" value="PyrdxlP-dep_Trfase_major"/>
</dbReference>
<keyword evidence="5" id="KW-0169">Cobalamin biosynthesis</keyword>
<dbReference type="Pfam" id="PF00155">
    <property type="entry name" value="Aminotran_1_2"/>
    <property type="match status" value="1"/>
</dbReference>
<evidence type="ECO:0000256" key="3">
    <source>
        <dbReference type="ARBA" id="ARBA00004953"/>
    </source>
</evidence>
<comment type="function">
    <text evidence="2">Decarboxylates L-threonine-O-3-phosphate to yield (R)-1-amino-2-propanol O-2-phosphate, the precursor for the linkage between the nucleotide loop and the corrin ring in cobalamin.</text>
</comment>
<comment type="caution">
    <text evidence="11">The sequence shown here is derived from an EMBL/GenBank/DDBJ whole genome shotgun (WGS) entry which is preliminary data.</text>
</comment>
<dbReference type="Gene3D" id="3.90.1150.10">
    <property type="entry name" value="Aspartate Aminotransferase, domain 1"/>
    <property type="match status" value="1"/>
</dbReference>
<evidence type="ECO:0000256" key="7">
    <source>
        <dbReference type="ARBA" id="ARBA00023239"/>
    </source>
</evidence>
<dbReference type="SUPFAM" id="SSF53383">
    <property type="entry name" value="PLP-dependent transferases"/>
    <property type="match status" value="1"/>
</dbReference>
<evidence type="ECO:0000256" key="8">
    <source>
        <dbReference type="ARBA" id="ARBA00029996"/>
    </source>
</evidence>
<feature type="domain" description="Aminotransferase class I/classII large" evidence="10">
    <location>
        <begin position="24"/>
        <end position="350"/>
    </location>
</feature>
<dbReference type="Gene3D" id="3.40.640.10">
    <property type="entry name" value="Type I PLP-dependent aspartate aminotransferase-like (Major domain)"/>
    <property type="match status" value="1"/>
</dbReference>
<dbReference type="GO" id="GO:0048472">
    <property type="term" value="F:threonine-phosphate decarboxylase activity"/>
    <property type="evidence" value="ECO:0007669"/>
    <property type="project" value="UniProtKB-EC"/>
</dbReference>
<reference evidence="11 12" key="1">
    <citation type="submission" date="2020-07" db="EMBL/GenBank/DDBJ databases">
        <title>Genomic Encyclopedia of Type Strains, Phase IV (KMG-IV): sequencing the most valuable type-strain genomes for metagenomic binning, comparative biology and taxonomic classification.</title>
        <authorList>
            <person name="Goeker M."/>
        </authorList>
    </citation>
    <scope>NUCLEOTIDE SEQUENCE [LARGE SCALE GENOMIC DNA]</scope>
    <source>
        <strain evidence="11 12">DSM 15730</strain>
    </source>
</reference>
<dbReference type="EMBL" id="JACDUT010000001">
    <property type="protein sequence ID" value="MBA2873270.1"/>
    <property type="molecule type" value="Genomic_DNA"/>
</dbReference>
<dbReference type="RefSeq" id="WP_181554236.1">
    <property type="nucleotide sequence ID" value="NZ_JACDUT010000001.1"/>
</dbReference>
<name>A0A7V9Z3I7_9BACL</name>
<dbReference type="InterPro" id="IPR004839">
    <property type="entry name" value="Aminotransferase_I/II_large"/>
</dbReference>
<dbReference type="InterPro" id="IPR015422">
    <property type="entry name" value="PyrdxlP-dep_Trfase_small"/>
</dbReference>
<keyword evidence="6" id="KW-0663">Pyridoxal phosphate</keyword>
<accession>A0A7V9Z3I7</accession>
<proteinExistence type="predicted"/>
<keyword evidence="12" id="KW-1185">Reference proteome</keyword>
<dbReference type="GO" id="GO:0030170">
    <property type="term" value="F:pyridoxal phosphate binding"/>
    <property type="evidence" value="ECO:0007669"/>
    <property type="project" value="InterPro"/>
</dbReference>
<keyword evidence="7 11" id="KW-0456">Lyase</keyword>
<dbReference type="GO" id="GO:0009236">
    <property type="term" value="P:cobalamin biosynthetic process"/>
    <property type="evidence" value="ECO:0007669"/>
    <property type="project" value="UniProtKB-UniPathway"/>
</dbReference>
<dbReference type="EC" id="4.1.1.81" evidence="4"/>
<evidence type="ECO:0000313" key="11">
    <source>
        <dbReference type="EMBL" id="MBA2873270.1"/>
    </source>
</evidence>
<dbReference type="AlphaFoldDB" id="A0A7V9Z3I7"/>
<sequence>MNLPSHGANPHQLYERIGLPVPKMWIDFSVNTNPYSLPLSAWPTQAEFCRWAMEYPDPDASELVSYLARSERVSKEQLFIGNGASQCIYLLAQLFSRKRIGIAEPTFSEYRRACEANGCSIFSIVSDEESDWTYEQSKLLEFLEQVDVFFFCHPNNPTGTVMKKEQLYSLLEAADQANTFVVIDEAFYHFWLEAFTAIEWIDLFPRLIVIRSLTKMYHLAGARIGYIVANEEIIQKVKALQPPWSVSQVAQRLALHFLPMNEFVAHTKRMIACERERIKAVLQETGYYVSPSVVNFYLLRASHLSTEKLLYDLLKEGMIPRHTMNFYSLDGKYLRLAVKTKEENDQLLHVLTRWSR</sequence>
<gene>
    <name evidence="11" type="ORF">HNR31_000022</name>
</gene>
<dbReference type="PANTHER" id="PTHR42885:SF1">
    <property type="entry name" value="THREONINE-PHOSPHATE DECARBOXYLASE"/>
    <property type="match status" value="1"/>
</dbReference>
<dbReference type="CDD" id="cd00609">
    <property type="entry name" value="AAT_like"/>
    <property type="match status" value="1"/>
</dbReference>
<evidence type="ECO:0000256" key="5">
    <source>
        <dbReference type="ARBA" id="ARBA00022573"/>
    </source>
</evidence>
<dbReference type="InterPro" id="IPR005860">
    <property type="entry name" value="CobD"/>
</dbReference>
<evidence type="ECO:0000256" key="1">
    <source>
        <dbReference type="ARBA" id="ARBA00001933"/>
    </source>
</evidence>
<comment type="cofactor">
    <cofactor evidence="1">
        <name>pyridoxal 5'-phosphate</name>
        <dbReference type="ChEBI" id="CHEBI:597326"/>
    </cofactor>
</comment>
<dbReference type="PANTHER" id="PTHR42885">
    <property type="entry name" value="HISTIDINOL-PHOSPHATE AMINOTRANSFERASE-RELATED"/>
    <property type="match status" value="1"/>
</dbReference>